<sequence>MDVPHVHPGPVSDQILVLQGDHRSAYVWEGQLVEQTLHARRPDDVWAFLRDIAFHSRVVQRLRDMGFYRIFEIWQLQLDWSPITALIERWRPETHIFHLPIGESTITLQDVQVLYGLPTDGLAVALSQYMRSMTCAQYLDLLQQFTGFRPQGEDTARGGSRLAVTAIR</sequence>
<name>A0AC58RVB0_TOBAC</name>
<evidence type="ECO:0000313" key="2">
    <source>
        <dbReference type="RefSeq" id="XP_075076599.1"/>
    </source>
</evidence>
<reference evidence="1" key="1">
    <citation type="journal article" date="2014" name="Nat. Commun.">
        <title>The tobacco genome sequence and its comparison with those of tomato and potato.</title>
        <authorList>
            <person name="Sierro N."/>
            <person name="Battey J.N."/>
            <person name="Ouadi S."/>
            <person name="Bakaher N."/>
            <person name="Bovet L."/>
            <person name="Willig A."/>
            <person name="Goepfert S."/>
            <person name="Peitsch M.C."/>
            <person name="Ivanov N.V."/>
        </authorList>
    </citation>
    <scope>NUCLEOTIDE SEQUENCE [LARGE SCALE GENOMIC DNA]</scope>
</reference>
<keyword evidence="1" id="KW-1185">Reference proteome</keyword>
<organism evidence="1 2">
    <name type="scientific">Nicotiana tabacum</name>
    <name type="common">Common tobacco</name>
    <dbReference type="NCBI Taxonomy" id="4097"/>
    <lineage>
        <taxon>Eukaryota</taxon>
        <taxon>Viridiplantae</taxon>
        <taxon>Streptophyta</taxon>
        <taxon>Embryophyta</taxon>
        <taxon>Tracheophyta</taxon>
        <taxon>Spermatophyta</taxon>
        <taxon>Magnoliopsida</taxon>
        <taxon>eudicotyledons</taxon>
        <taxon>Gunneridae</taxon>
        <taxon>Pentapetalae</taxon>
        <taxon>asterids</taxon>
        <taxon>lamiids</taxon>
        <taxon>Solanales</taxon>
        <taxon>Solanaceae</taxon>
        <taxon>Nicotianoideae</taxon>
        <taxon>Nicotianeae</taxon>
        <taxon>Nicotiana</taxon>
    </lineage>
</organism>
<accession>A0AC58RVB0</accession>
<gene>
    <name evidence="2" type="primary">LOC142163233</name>
</gene>
<dbReference type="RefSeq" id="XP_075076599.1">
    <property type="nucleotide sequence ID" value="XM_075220498.1"/>
</dbReference>
<evidence type="ECO:0000313" key="1">
    <source>
        <dbReference type="Proteomes" id="UP000790787"/>
    </source>
</evidence>
<protein>
    <submittedName>
        <fullName evidence="2">Serine/threonine-protein phosphatase 7 long form homolog</fullName>
    </submittedName>
</protein>
<dbReference type="Proteomes" id="UP000790787">
    <property type="component" value="Chromosome 8"/>
</dbReference>
<proteinExistence type="predicted"/>
<reference evidence="2" key="2">
    <citation type="submission" date="2025-08" db="UniProtKB">
        <authorList>
            <consortium name="RefSeq"/>
        </authorList>
    </citation>
    <scope>IDENTIFICATION</scope>
    <source>
        <tissue evidence="2">Leaf</tissue>
    </source>
</reference>